<sequence>MKYFLLFLLIVLGFSCQTGHENIELTIIKSTLPEVVGPRHYMEPPPAPPRKAFLPDSSELQVEPDLGVFVDDQWVSSDSLTEEDNLKRVLERQKWFDSTTLAYKTFDWEQYQKDSIEWANSLDFPRPKKRVILKIFDSLITNQKKRIKRVSNLGFNEVFEVELKGEFAELLTQLQDSTISPIPINFQNFSSLGGYQIRVENYQPTDEERVVATLVLSRVAINEERTKAAYYYQEFCGILCGYGYVVFAELTTNGWKVIGKNMVWIS</sequence>
<evidence type="ECO:0000256" key="1">
    <source>
        <dbReference type="SAM" id="SignalP"/>
    </source>
</evidence>
<dbReference type="EMBL" id="PYVU01000019">
    <property type="protein sequence ID" value="PTB97277.1"/>
    <property type="molecule type" value="Genomic_DNA"/>
</dbReference>
<keyword evidence="1" id="KW-0732">Signal</keyword>
<proteinExistence type="predicted"/>
<reference evidence="2 3" key="1">
    <citation type="submission" date="2018-03" db="EMBL/GenBank/DDBJ databases">
        <title>Cross-interface Injection: A General Nanoliter Liquid Handling Method Applied to Single Cells Genome Amplification Automated Nanoliter Liquid Handling Applied to Single Cell Multiple Displacement Amplification.</title>
        <authorList>
            <person name="Yun J."/>
            <person name="Xu P."/>
            <person name="Xu J."/>
            <person name="Dai X."/>
            <person name="Wang Y."/>
            <person name="Zheng X."/>
            <person name="Cao C."/>
            <person name="Yi Q."/>
            <person name="Zhu Y."/>
            <person name="Wang L."/>
            <person name="Dong Z."/>
            <person name="Huang Y."/>
            <person name="Huang L."/>
            <person name="Du W."/>
        </authorList>
    </citation>
    <scope>NUCLEOTIDE SEQUENCE [LARGE SCALE GENOMIC DNA]</scope>
    <source>
        <strain evidence="2 3">Z-D1-2</strain>
    </source>
</reference>
<evidence type="ECO:0000313" key="2">
    <source>
        <dbReference type="EMBL" id="PTB97277.1"/>
    </source>
</evidence>
<feature type="chain" id="PRO_5015760109" description="Lipoprotein" evidence="1">
    <location>
        <begin position="21"/>
        <end position="266"/>
    </location>
</feature>
<name>A0A2T4DTZ6_9BACT</name>
<protein>
    <recommendedName>
        <fullName evidence="4">Lipoprotein</fullName>
    </recommendedName>
</protein>
<evidence type="ECO:0000313" key="3">
    <source>
        <dbReference type="Proteomes" id="UP000240608"/>
    </source>
</evidence>
<gene>
    <name evidence="2" type="ORF">C9994_03620</name>
</gene>
<dbReference type="PROSITE" id="PS51257">
    <property type="entry name" value="PROKAR_LIPOPROTEIN"/>
    <property type="match status" value="1"/>
</dbReference>
<feature type="signal peptide" evidence="1">
    <location>
        <begin position="1"/>
        <end position="20"/>
    </location>
</feature>
<accession>A0A2T4DTZ6</accession>
<dbReference type="Proteomes" id="UP000240608">
    <property type="component" value="Unassembled WGS sequence"/>
</dbReference>
<organism evidence="2 3">
    <name type="scientific">Marivirga lumbricoides</name>
    <dbReference type="NCBI Taxonomy" id="1046115"/>
    <lineage>
        <taxon>Bacteria</taxon>
        <taxon>Pseudomonadati</taxon>
        <taxon>Bacteroidota</taxon>
        <taxon>Cytophagia</taxon>
        <taxon>Cytophagales</taxon>
        <taxon>Marivirgaceae</taxon>
        <taxon>Marivirga</taxon>
    </lineage>
</organism>
<comment type="caution">
    <text evidence="2">The sequence shown here is derived from an EMBL/GenBank/DDBJ whole genome shotgun (WGS) entry which is preliminary data.</text>
</comment>
<dbReference type="AlphaFoldDB" id="A0A2T4DTZ6"/>
<evidence type="ECO:0008006" key="4">
    <source>
        <dbReference type="Google" id="ProtNLM"/>
    </source>
</evidence>